<dbReference type="EMBL" id="PXXK01000350">
    <property type="protein sequence ID" value="RFN45476.1"/>
    <property type="molecule type" value="Genomic_DNA"/>
</dbReference>
<dbReference type="InterPro" id="IPR052895">
    <property type="entry name" value="HetReg/Transcr_Mod"/>
</dbReference>
<reference evidence="2 3" key="1">
    <citation type="journal article" date="2018" name="PLoS Pathog.">
        <title>Evolution of structural diversity of trichothecenes, a family of toxins produced by plant pathogenic and entomopathogenic fungi.</title>
        <authorList>
            <person name="Proctor R.H."/>
            <person name="McCormick S.P."/>
            <person name="Kim H.S."/>
            <person name="Cardoza R.E."/>
            <person name="Stanley A.M."/>
            <person name="Lindo L."/>
            <person name="Kelly A."/>
            <person name="Brown D.W."/>
            <person name="Lee T."/>
            <person name="Vaughan M.M."/>
            <person name="Alexander N.J."/>
            <person name="Busman M."/>
            <person name="Gutierrez S."/>
        </authorList>
    </citation>
    <scope>NUCLEOTIDE SEQUENCE [LARGE SCALE GENOMIC DNA]</scope>
    <source>
        <strain evidence="2 3">NRRL 13405</strain>
    </source>
</reference>
<gene>
    <name evidence="2" type="ORF">FIE12Z_10238</name>
</gene>
<feature type="domain" description="Heterokaryon incompatibility" evidence="1">
    <location>
        <begin position="45"/>
        <end position="211"/>
    </location>
</feature>
<dbReference type="STRING" id="2594813.A0A395MCC1"/>
<organism evidence="2 3">
    <name type="scientific">Fusarium flagelliforme</name>
    <dbReference type="NCBI Taxonomy" id="2675880"/>
    <lineage>
        <taxon>Eukaryota</taxon>
        <taxon>Fungi</taxon>
        <taxon>Dikarya</taxon>
        <taxon>Ascomycota</taxon>
        <taxon>Pezizomycotina</taxon>
        <taxon>Sordariomycetes</taxon>
        <taxon>Hypocreomycetidae</taxon>
        <taxon>Hypocreales</taxon>
        <taxon>Nectriaceae</taxon>
        <taxon>Fusarium</taxon>
        <taxon>Fusarium incarnatum-equiseti species complex</taxon>
    </lineage>
</organism>
<accession>A0A395MCC1</accession>
<dbReference type="PANTHER" id="PTHR24148">
    <property type="entry name" value="ANKYRIN REPEAT DOMAIN-CONTAINING PROTEIN 39 HOMOLOG-RELATED"/>
    <property type="match status" value="1"/>
</dbReference>
<proteinExistence type="predicted"/>
<dbReference type="Pfam" id="PF06985">
    <property type="entry name" value="HET"/>
    <property type="match status" value="1"/>
</dbReference>
<name>A0A395MCC1_9HYPO</name>
<protein>
    <submittedName>
        <fullName evidence="2">Het-6-heterokaryon incompatibility protein</fullName>
    </submittedName>
</protein>
<comment type="caution">
    <text evidence="2">The sequence shown here is derived from an EMBL/GenBank/DDBJ whole genome shotgun (WGS) entry which is preliminary data.</text>
</comment>
<sequence>MTTKIDARYGSLSATEIRLIRLNTDLDYPVSGQLEVVSLQDPPPYYTISHAWIPGSPHAVIQAGEELTLSKNLSTCIRRLQQLSCEDPSLSPPLRHIWIDNICINQTDTPEKSRQVALMKKIYTQSIRTIIWLGEPESALISGAWQLVNRLYALFKEQNPTAKVISDIPLRTYDDELHLALGLPPLDDLRWKYLKRLMSLRWFSRIWVVQEVVLSNQDPIILHGKHIHAWELLGWSAAWLRRSGYMRLPQLPEELRNVDTISNLRRSATPWPLAALISITQVKFQATDQRDKIYGLLGLAAECQGTVELPKALRPDYSLEVTQLYQRVARFLMEKNESLAMLTRAKGLTGTETRNNRQHDLALPSWCPDWSDFHSYNLGISTSLSWVHYPKDTSPAVLGFPNQYRASGDSKLELPSADSSAEDESILQLYGFKVDQVHGVHRLDINRARDGEEVDDFGTKMAPALELAMSLVTPHGALPWAITFIQSTTASQHQLNGTDASQGSADGAAWLWNFFQRPENIPPALSMISQLEKLAANGRPERYEALVRNFCFDRAFVTTSEGRMGIAPSNTQVGDVILVIPGGGVPYIARPLGQYWLFVGESYVDGLMEWQALQTCNGPRLQKQSFSFM</sequence>
<dbReference type="InterPro" id="IPR010730">
    <property type="entry name" value="HET"/>
</dbReference>
<dbReference type="Pfam" id="PF26639">
    <property type="entry name" value="Het-6_barrel"/>
    <property type="match status" value="1"/>
</dbReference>
<dbReference type="AlphaFoldDB" id="A0A395MCC1"/>
<evidence type="ECO:0000259" key="1">
    <source>
        <dbReference type="Pfam" id="PF06985"/>
    </source>
</evidence>
<dbReference type="PANTHER" id="PTHR24148:SF64">
    <property type="entry name" value="HETEROKARYON INCOMPATIBILITY DOMAIN-CONTAINING PROTEIN"/>
    <property type="match status" value="1"/>
</dbReference>
<dbReference type="Proteomes" id="UP000265631">
    <property type="component" value="Unassembled WGS sequence"/>
</dbReference>
<keyword evidence="3" id="KW-1185">Reference proteome</keyword>
<evidence type="ECO:0000313" key="3">
    <source>
        <dbReference type="Proteomes" id="UP000265631"/>
    </source>
</evidence>
<evidence type="ECO:0000313" key="2">
    <source>
        <dbReference type="EMBL" id="RFN45476.1"/>
    </source>
</evidence>